<dbReference type="Proteomes" id="UP000324800">
    <property type="component" value="Unassembled WGS sequence"/>
</dbReference>
<name>A0A5J4TV63_9EUKA</name>
<gene>
    <name evidence="1" type="ORF">EZS28_042723</name>
</gene>
<dbReference type="AlphaFoldDB" id="A0A5J4TV63"/>
<organism evidence="1 2">
    <name type="scientific">Streblomastix strix</name>
    <dbReference type="NCBI Taxonomy" id="222440"/>
    <lineage>
        <taxon>Eukaryota</taxon>
        <taxon>Metamonada</taxon>
        <taxon>Preaxostyla</taxon>
        <taxon>Oxymonadida</taxon>
        <taxon>Streblomastigidae</taxon>
        <taxon>Streblomastix</taxon>
    </lineage>
</organism>
<comment type="caution">
    <text evidence="1">The sequence shown here is derived from an EMBL/GenBank/DDBJ whole genome shotgun (WGS) entry which is preliminary data.</text>
</comment>
<reference evidence="1 2" key="1">
    <citation type="submission" date="2019-03" db="EMBL/GenBank/DDBJ databases">
        <title>Single cell metagenomics reveals metabolic interactions within the superorganism composed of flagellate Streblomastix strix and complex community of Bacteroidetes bacteria on its surface.</title>
        <authorList>
            <person name="Treitli S.C."/>
            <person name="Kolisko M."/>
            <person name="Husnik F."/>
            <person name="Keeling P."/>
            <person name="Hampl V."/>
        </authorList>
    </citation>
    <scope>NUCLEOTIDE SEQUENCE [LARGE SCALE GENOMIC DNA]</scope>
    <source>
        <strain evidence="1">ST1C</strain>
    </source>
</reference>
<feature type="non-terminal residue" evidence="1">
    <location>
        <position position="1"/>
    </location>
</feature>
<protein>
    <submittedName>
        <fullName evidence="1">Uncharacterized protein</fullName>
    </submittedName>
</protein>
<proteinExistence type="predicted"/>
<accession>A0A5J4TV63</accession>
<dbReference type="EMBL" id="SNRW01025121">
    <property type="protein sequence ID" value="KAA6361749.1"/>
    <property type="molecule type" value="Genomic_DNA"/>
</dbReference>
<sequence length="148" mass="17233">HSIWRSHRQRIGESDEFRRKQGKRWEDLITVKDPEVVISNFLAQYRRLKSSDAKTNACRTAIRMLFRIQGFLEKEINGFVLNEQEHMGCVISSIMAFATLRLTEIHRAKATRNEDGSWQLDTAVWKGDDYDLTVAFRTVSNKQICPTT</sequence>
<evidence type="ECO:0000313" key="2">
    <source>
        <dbReference type="Proteomes" id="UP000324800"/>
    </source>
</evidence>
<evidence type="ECO:0000313" key="1">
    <source>
        <dbReference type="EMBL" id="KAA6361749.1"/>
    </source>
</evidence>